<reference evidence="5 6" key="1">
    <citation type="submission" date="2019-02" db="EMBL/GenBank/DDBJ databases">
        <title>Paenibacillus sp. nov., isolated from surface-sterilized tissue of Thalictrum simplex L.</title>
        <authorList>
            <person name="Tuo L."/>
        </authorList>
    </citation>
    <scope>NUCLEOTIDE SEQUENCE [LARGE SCALE GENOMIC DNA]</scope>
    <source>
        <strain evidence="5 6">N2SHLJ1</strain>
    </source>
</reference>
<dbReference type="Pfam" id="PF00356">
    <property type="entry name" value="LacI"/>
    <property type="match status" value="1"/>
</dbReference>
<dbReference type="OrthoDB" id="9796186at2"/>
<protein>
    <submittedName>
        <fullName evidence="5">LacI family transcriptional regulator</fullName>
    </submittedName>
</protein>
<evidence type="ECO:0000313" key="6">
    <source>
        <dbReference type="Proteomes" id="UP000293142"/>
    </source>
</evidence>
<dbReference type="Gene3D" id="3.40.50.2300">
    <property type="match status" value="2"/>
</dbReference>
<dbReference type="CDD" id="cd01392">
    <property type="entry name" value="HTH_LacI"/>
    <property type="match status" value="1"/>
</dbReference>
<dbReference type="PANTHER" id="PTHR30146:SF109">
    <property type="entry name" value="HTH-TYPE TRANSCRIPTIONAL REGULATOR GALS"/>
    <property type="match status" value="1"/>
</dbReference>
<name>A0A4Q9DN39_9BACL</name>
<dbReference type="EMBL" id="SIRE01000012">
    <property type="protein sequence ID" value="TBL77350.1"/>
    <property type="molecule type" value="Genomic_DNA"/>
</dbReference>
<dbReference type="PANTHER" id="PTHR30146">
    <property type="entry name" value="LACI-RELATED TRANSCRIPTIONAL REPRESSOR"/>
    <property type="match status" value="1"/>
</dbReference>
<dbReference type="GO" id="GO:0003700">
    <property type="term" value="F:DNA-binding transcription factor activity"/>
    <property type="evidence" value="ECO:0007669"/>
    <property type="project" value="TreeGrafter"/>
</dbReference>
<dbReference type="RefSeq" id="WP_131014741.1">
    <property type="nucleotide sequence ID" value="NZ_SIRE01000012.1"/>
</dbReference>
<organism evidence="5 6">
    <name type="scientific">Paenibacillus thalictri</name>
    <dbReference type="NCBI Taxonomy" id="2527873"/>
    <lineage>
        <taxon>Bacteria</taxon>
        <taxon>Bacillati</taxon>
        <taxon>Bacillota</taxon>
        <taxon>Bacilli</taxon>
        <taxon>Bacillales</taxon>
        <taxon>Paenibacillaceae</taxon>
        <taxon>Paenibacillus</taxon>
    </lineage>
</organism>
<sequence>MQKQVTIHDIAKLVNASAATVSRVLSNSSYPVSQELSEKIKLAAKQLNYTPNMLGRQLKTRNSMTIGVIIPSISNPFYADIVLGIEEVARKYDHQVFLCNSHQNPQLETEYLQNLLEKQVKGLIISSISNQQDLLGDYLAKGMRVISIDQAIDIPDIYQIGFDYRKGGYIACKHLIDNGHRKIAFLSAPLDRPSRRGVFQGYQEALQEAGIEPESSWLQIHQFVKGERLGSAVEFTNGRMLARNIIHMADRPTAIITCNDLTAIGAMNELMTYGVKVPDEISVIGFDNIEISQMVTPLLTTIDHPKYEMGQMACSMLMDVLQGIPVHVKEQILQPRLIDRSSVKKRVDF</sequence>
<dbReference type="Gene3D" id="1.10.260.40">
    <property type="entry name" value="lambda repressor-like DNA-binding domains"/>
    <property type="match status" value="1"/>
</dbReference>
<evidence type="ECO:0000256" key="1">
    <source>
        <dbReference type="ARBA" id="ARBA00023015"/>
    </source>
</evidence>
<accession>A0A4Q9DN39</accession>
<dbReference type="SMART" id="SM00354">
    <property type="entry name" value="HTH_LACI"/>
    <property type="match status" value="1"/>
</dbReference>
<dbReference type="InterPro" id="IPR028082">
    <property type="entry name" value="Peripla_BP_I"/>
</dbReference>
<evidence type="ECO:0000256" key="2">
    <source>
        <dbReference type="ARBA" id="ARBA00023125"/>
    </source>
</evidence>
<evidence type="ECO:0000259" key="4">
    <source>
        <dbReference type="PROSITE" id="PS50932"/>
    </source>
</evidence>
<dbReference type="AlphaFoldDB" id="A0A4Q9DN39"/>
<dbReference type="SUPFAM" id="SSF47413">
    <property type="entry name" value="lambda repressor-like DNA-binding domains"/>
    <property type="match status" value="1"/>
</dbReference>
<dbReference type="InterPro" id="IPR000843">
    <property type="entry name" value="HTH_LacI"/>
</dbReference>
<dbReference type="PROSITE" id="PS50932">
    <property type="entry name" value="HTH_LACI_2"/>
    <property type="match status" value="1"/>
</dbReference>
<dbReference type="GO" id="GO:0000976">
    <property type="term" value="F:transcription cis-regulatory region binding"/>
    <property type="evidence" value="ECO:0007669"/>
    <property type="project" value="TreeGrafter"/>
</dbReference>
<dbReference type="InterPro" id="IPR010982">
    <property type="entry name" value="Lambda_DNA-bd_dom_sf"/>
</dbReference>
<dbReference type="CDD" id="cd06267">
    <property type="entry name" value="PBP1_LacI_sugar_binding-like"/>
    <property type="match status" value="1"/>
</dbReference>
<comment type="caution">
    <text evidence="5">The sequence shown here is derived from an EMBL/GenBank/DDBJ whole genome shotgun (WGS) entry which is preliminary data.</text>
</comment>
<keyword evidence="6" id="KW-1185">Reference proteome</keyword>
<dbReference type="InterPro" id="IPR001761">
    <property type="entry name" value="Peripla_BP/Lac1_sug-bd_dom"/>
</dbReference>
<dbReference type="SUPFAM" id="SSF53822">
    <property type="entry name" value="Periplasmic binding protein-like I"/>
    <property type="match status" value="1"/>
</dbReference>
<evidence type="ECO:0000256" key="3">
    <source>
        <dbReference type="ARBA" id="ARBA00023163"/>
    </source>
</evidence>
<dbReference type="Pfam" id="PF00532">
    <property type="entry name" value="Peripla_BP_1"/>
    <property type="match status" value="1"/>
</dbReference>
<keyword evidence="1" id="KW-0805">Transcription regulation</keyword>
<gene>
    <name evidence="5" type="ORF">EYB31_17890</name>
</gene>
<keyword evidence="3" id="KW-0804">Transcription</keyword>
<evidence type="ECO:0000313" key="5">
    <source>
        <dbReference type="EMBL" id="TBL77350.1"/>
    </source>
</evidence>
<keyword evidence="2" id="KW-0238">DNA-binding</keyword>
<proteinExistence type="predicted"/>
<dbReference type="Proteomes" id="UP000293142">
    <property type="component" value="Unassembled WGS sequence"/>
</dbReference>
<feature type="domain" description="HTH lacI-type" evidence="4">
    <location>
        <begin position="5"/>
        <end position="60"/>
    </location>
</feature>